<dbReference type="Proteomes" id="UP000189674">
    <property type="component" value="Chromosome"/>
</dbReference>
<dbReference type="RefSeq" id="WP_205848010.1">
    <property type="nucleotide sequence ID" value="NZ_CP019791.1"/>
</dbReference>
<protein>
    <recommendedName>
        <fullName evidence="2">Ice-binding protein C-terminal domain-containing protein</fullName>
    </recommendedName>
</protein>
<dbReference type="EMBL" id="CP019791">
    <property type="protein sequence ID" value="AQT68059.1"/>
    <property type="molecule type" value="Genomic_DNA"/>
</dbReference>
<dbReference type="AlphaFoldDB" id="A0A1U9NJF8"/>
<accession>A0A1U9NJF8</accession>
<sequence length="218" mass="22486" precursor="true">MIGKKMLLSAVLLVCAAGLTQAGVTYVDADLTNTTLADGTAVNVTTSGSAATANDQWHVRTGFGNGSDVFASHADSDSPVIVTAINGLVAGETYSVSSYFWVAGDGTPGGNQEWDMSAGLSESGIVGFRYGDATQITDSSYFDSSVMLSEGDRRLFEASLGTAVANSAGQIQVFVSDLPGNDDRTWYDGVGASVVPEPATLSILGLGGLLIARRRRSA</sequence>
<evidence type="ECO:0000259" key="2">
    <source>
        <dbReference type="Pfam" id="PF07589"/>
    </source>
</evidence>
<keyword evidence="4" id="KW-1185">Reference proteome</keyword>
<gene>
    <name evidence="3" type="ORF">STSP2_01214</name>
</gene>
<evidence type="ECO:0000256" key="1">
    <source>
        <dbReference type="SAM" id="SignalP"/>
    </source>
</evidence>
<dbReference type="NCBIfam" id="TIGR02595">
    <property type="entry name" value="PEP_CTERM"/>
    <property type="match status" value="1"/>
</dbReference>
<reference evidence="4" key="1">
    <citation type="submission" date="2017-02" db="EMBL/GenBank/DDBJ databases">
        <title>Comparative genomics and description of representatives of a novel lineage of planctomycetes thriving in anoxic sediments.</title>
        <authorList>
            <person name="Spring S."/>
            <person name="Bunk B."/>
            <person name="Sproer C."/>
        </authorList>
    </citation>
    <scope>NUCLEOTIDE SEQUENCE [LARGE SCALE GENOMIC DNA]</scope>
    <source>
        <strain evidence="4">ST-NAGAB-D1</strain>
    </source>
</reference>
<evidence type="ECO:0000313" key="4">
    <source>
        <dbReference type="Proteomes" id="UP000189674"/>
    </source>
</evidence>
<proteinExistence type="predicted"/>
<evidence type="ECO:0000313" key="3">
    <source>
        <dbReference type="EMBL" id="AQT68059.1"/>
    </source>
</evidence>
<keyword evidence="1" id="KW-0732">Signal</keyword>
<feature type="signal peptide" evidence="1">
    <location>
        <begin position="1"/>
        <end position="22"/>
    </location>
</feature>
<dbReference type="STRING" id="1936003.STSP2_01214"/>
<dbReference type="KEGG" id="alus:STSP2_01214"/>
<feature type="chain" id="PRO_5012707960" description="Ice-binding protein C-terminal domain-containing protein" evidence="1">
    <location>
        <begin position="23"/>
        <end position="218"/>
    </location>
</feature>
<organism evidence="3 4">
    <name type="scientific">Anaerohalosphaera lusitana</name>
    <dbReference type="NCBI Taxonomy" id="1936003"/>
    <lineage>
        <taxon>Bacteria</taxon>
        <taxon>Pseudomonadati</taxon>
        <taxon>Planctomycetota</taxon>
        <taxon>Phycisphaerae</taxon>
        <taxon>Sedimentisphaerales</taxon>
        <taxon>Anaerohalosphaeraceae</taxon>
        <taxon>Anaerohalosphaera</taxon>
    </lineage>
</organism>
<feature type="domain" description="Ice-binding protein C-terminal" evidence="2">
    <location>
        <begin position="195"/>
        <end position="216"/>
    </location>
</feature>
<dbReference type="InterPro" id="IPR013424">
    <property type="entry name" value="Ice-binding_C"/>
</dbReference>
<name>A0A1U9NJF8_9BACT</name>
<dbReference type="Pfam" id="PF07589">
    <property type="entry name" value="PEP-CTERM"/>
    <property type="match status" value="1"/>
</dbReference>